<sequence length="411" mass="45063">MKSNNKLFIAIIVALLFGVILGGIVHYQFAESKEVFSKNIKLFGTIFIRMVQMIIAPLVFTTLVVGIAKMGDMKMVGRVGAKAMGWFISASLVSLLLGMVLVNTLAPGKGTNIKMDDASSASELLEKTQSFSLDEFVKHVVPKSIFESFATNEILQIVIFSIFFGIALSSFSKKEAKPILKLFDRISHVVLKMVTYIMWLAPLGVFGAVAAAVASYGFEIFSLYANYLLAFAIGIIVLWIILLFVGYLVLGNRLWTLLKRIKSPLLIAFSTTSSEAVFPKMVEELERFGCQPRIVSFTLPLGYSFNLDGSMMYMTFASIFIAQVYGIDMPLDKQLTMLLVLMLTSKGVAGVPRASLIVVVATCAMFGIPPEGIALILPIDHFCDMARSMTNVLGNALATSAVDKWETKSEN</sequence>
<gene>
    <name evidence="9" type="ORF">FLJC2902T_02850</name>
</gene>
<dbReference type="InterPro" id="IPR036458">
    <property type="entry name" value="Na:dicarbo_symporter_sf"/>
</dbReference>
<keyword evidence="2" id="KW-0813">Transport</keyword>
<dbReference type="GO" id="GO:0005886">
    <property type="term" value="C:plasma membrane"/>
    <property type="evidence" value="ECO:0007669"/>
    <property type="project" value="UniProtKB-SubCell"/>
</dbReference>
<keyword evidence="5" id="KW-0769">Symport</keyword>
<keyword evidence="6 8" id="KW-1133">Transmembrane helix</keyword>
<protein>
    <submittedName>
        <fullName evidence="9">Proton glutamate symport protein GltP</fullName>
    </submittedName>
</protein>
<feature type="transmembrane region" description="Helical" evidence="8">
    <location>
        <begin position="154"/>
        <end position="172"/>
    </location>
</feature>
<evidence type="ECO:0000256" key="1">
    <source>
        <dbReference type="ARBA" id="ARBA00004651"/>
    </source>
</evidence>
<name>V6STM9_9FLAO</name>
<proteinExistence type="predicted"/>
<dbReference type="Proteomes" id="UP000018004">
    <property type="component" value="Unassembled WGS sequence"/>
</dbReference>
<dbReference type="Gene3D" id="1.10.3860.10">
    <property type="entry name" value="Sodium:dicarboxylate symporter"/>
    <property type="match status" value="1"/>
</dbReference>
<feature type="transmembrane region" description="Helical" evidence="8">
    <location>
        <begin position="310"/>
        <end position="327"/>
    </location>
</feature>
<evidence type="ECO:0000256" key="6">
    <source>
        <dbReference type="ARBA" id="ARBA00022989"/>
    </source>
</evidence>
<evidence type="ECO:0000256" key="4">
    <source>
        <dbReference type="ARBA" id="ARBA00022692"/>
    </source>
</evidence>
<dbReference type="InterPro" id="IPR001991">
    <property type="entry name" value="Na-dicarboxylate_symporter"/>
</dbReference>
<keyword evidence="4 8" id="KW-0812">Transmembrane</keyword>
<evidence type="ECO:0000256" key="2">
    <source>
        <dbReference type="ARBA" id="ARBA00022448"/>
    </source>
</evidence>
<evidence type="ECO:0000313" key="9">
    <source>
        <dbReference type="EMBL" id="ESU29809.1"/>
    </source>
</evidence>
<dbReference type="PATRIC" id="fig|1341181.4.peg.279"/>
<evidence type="ECO:0000256" key="5">
    <source>
        <dbReference type="ARBA" id="ARBA00022847"/>
    </source>
</evidence>
<dbReference type="SUPFAM" id="SSF118215">
    <property type="entry name" value="Proton glutamate symport protein"/>
    <property type="match status" value="1"/>
</dbReference>
<evidence type="ECO:0000256" key="3">
    <source>
        <dbReference type="ARBA" id="ARBA00022475"/>
    </source>
</evidence>
<dbReference type="eggNOG" id="COG1301">
    <property type="taxonomic scope" value="Bacteria"/>
</dbReference>
<reference evidence="9 10" key="1">
    <citation type="submission" date="2013-08" db="EMBL/GenBank/DDBJ databases">
        <title>Flavobacterium limnosediminis JC2902 genome sequencing.</title>
        <authorList>
            <person name="Lee K."/>
            <person name="Yi H."/>
            <person name="Park S."/>
            <person name="Chun J."/>
        </authorList>
    </citation>
    <scope>NUCLEOTIDE SEQUENCE [LARGE SCALE GENOMIC DNA]</scope>
    <source>
        <strain evidence="9 10">JC2902</strain>
    </source>
</reference>
<comment type="subcellular location">
    <subcellularLocation>
        <location evidence="1">Cell membrane</location>
        <topology evidence="1">Multi-pass membrane protein</topology>
    </subcellularLocation>
</comment>
<dbReference type="PRINTS" id="PR00173">
    <property type="entry name" value="EDTRNSPORT"/>
</dbReference>
<evidence type="ECO:0000256" key="8">
    <source>
        <dbReference type="SAM" id="Phobius"/>
    </source>
</evidence>
<comment type="caution">
    <text evidence="9">The sequence shown here is derived from an EMBL/GenBank/DDBJ whole genome shotgun (WGS) entry which is preliminary data.</text>
</comment>
<feature type="transmembrane region" description="Helical" evidence="8">
    <location>
        <begin position="193"/>
        <end position="218"/>
    </location>
</feature>
<feature type="transmembrane region" description="Helical" evidence="8">
    <location>
        <begin position="42"/>
        <end position="65"/>
    </location>
</feature>
<evidence type="ECO:0000313" key="10">
    <source>
        <dbReference type="Proteomes" id="UP000018004"/>
    </source>
</evidence>
<dbReference type="RefSeq" id="WP_023577989.1">
    <property type="nucleotide sequence ID" value="NZ_AVGG01000001.1"/>
</dbReference>
<dbReference type="Pfam" id="PF00375">
    <property type="entry name" value="SDF"/>
    <property type="match status" value="1"/>
</dbReference>
<dbReference type="AlphaFoldDB" id="V6STM9"/>
<dbReference type="GO" id="GO:0006835">
    <property type="term" value="P:dicarboxylic acid transport"/>
    <property type="evidence" value="ECO:0007669"/>
    <property type="project" value="TreeGrafter"/>
</dbReference>
<evidence type="ECO:0000256" key="7">
    <source>
        <dbReference type="ARBA" id="ARBA00023136"/>
    </source>
</evidence>
<dbReference type="OrthoDB" id="9768885at2"/>
<dbReference type="EMBL" id="AVGG01000001">
    <property type="protein sequence ID" value="ESU29809.1"/>
    <property type="molecule type" value="Genomic_DNA"/>
</dbReference>
<dbReference type="FunFam" id="1.10.3860.10:FF:000001">
    <property type="entry name" value="C4-dicarboxylate transport protein"/>
    <property type="match status" value="1"/>
</dbReference>
<feature type="transmembrane region" description="Helical" evidence="8">
    <location>
        <begin position="86"/>
        <end position="106"/>
    </location>
</feature>
<organism evidence="9 10">
    <name type="scientific">Flavobacterium limnosediminis JC2902</name>
    <dbReference type="NCBI Taxonomy" id="1341181"/>
    <lineage>
        <taxon>Bacteria</taxon>
        <taxon>Pseudomonadati</taxon>
        <taxon>Bacteroidota</taxon>
        <taxon>Flavobacteriia</taxon>
        <taxon>Flavobacteriales</taxon>
        <taxon>Flavobacteriaceae</taxon>
        <taxon>Flavobacterium</taxon>
    </lineage>
</organism>
<feature type="transmembrane region" description="Helical" evidence="8">
    <location>
        <begin position="224"/>
        <end position="250"/>
    </location>
</feature>
<keyword evidence="3" id="KW-1003">Cell membrane</keyword>
<accession>V6STM9</accession>
<keyword evidence="10" id="KW-1185">Reference proteome</keyword>
<dbReference type="PANTHER" id="PTHR42865">
    <property type="entry name" value="PROTON/GLUTAMATE-ASPARTATE SYMPORTER"/>
    <property type="match status" value="1"/>
</dbReference>
<dbReference type="PANTHER" id="PTHR42865:SF7">
    <property type="entry name" value="PROTON_GLUTAMATE-ASPARTATE SYMPORTER"/>
    <property type="match status" value="1"/>
</dbReference>
<dbReference type="STRING" id="1341181.FLJC2902T_02850"/>
<feature type="transmembrane region" description="Helical" evidence="8">
    <location>
        <begin position="347"/>
        <end position="368"/>
    </location>
</feature>
<dbReference type="GO" id="GO:0015293">
    <property type="term" value="F:symporter activity"/>
    <property type="evidence" value="ECO:0007669"/>
    <property type="project" value="UniProtKB-KW"/>
</dbReference>
<keyword evidence="7 8" id="KW-0472">Membrane</keyword>
<feature type="transmembrane region" description="Helical" evidence="8">
    <location>
        <begin position="7"/>
        <end position="30"/>
    </location>
</feature>